<dbReference type="OrthoDB" id="32865at2"/>
<evidence type="ECO:0000313" key="2">
    <source>
        <dbReference type="Proteomes" id="UP000294802"/>
    </source>
</evidence>
<dbReference type="PANTHER" id="PTHR33558">
    <property type="entry name" value="GLUTAREDOXIN-LIKE PROTEIN C5ORF63 HOMOLOG"/>
    <property type="match status" value="1"/>
</dbReference>
<dbReference type="InterPro" id="IPR052565">
    <property type="entry name" value="Glutaredoxin-like_YDR286C"/>
</dbReference>
<protein>
    <submittedName>
        <fullName evidence="1">Glutaredoxin family protein</fullName>
    </submittedName>
</protein>
<dbReference type="SUPFAM" id="SSF52833">
    <property type="entry name" value="Thioredoxin-like"/>
    <property type="match status" value="1"/>
</dbReference>
<sequence length="89" mass="10465">MSRINDNKHELELVMYTQPNCGLCDEAKIQLEFAREEIPFSYQEVDITKDDQLLELWQIRVPVLTYNDAIIQEGIIDFVTVIEELSKFD</sequence>
<dbReference type="InterPro" id="IPR036249">
    <property type="entry name" value="Thioredoxin-like_sf"/>
</dbReference>
<evidence type="ECO:0000313" key="1">
    <source>
        <dbReference type="EMBL" id="TDM12584.1"/>
    </source>
</evidence>
<reference evidence="1 2" key="1">
    <citation type="submission" date="2019-01" db="EMBL/GenBank/DDBJ databases">
        <title>Draft genome sequences of the type strains of six Macrococcus species.</title>
        <authorList>
            <person name="Mazhar S."/>
            <person name="Altermann E."/>
            <person name="Hill C."/>
            <person name="Mcauliffe O."/>
        </authorList>
    </citation>
    <scope>NUCLEOTIDE SEQUENCE [LARGE SCALE GENOMIC DNA]</scope>
    <source>
        <strain evidence="1 2">CCM4815</strain>
    </source>
</reference>
<keyword evidence="2" id="KW-1185">Reference proteome</keyword>
<dbReference type="RefSeq" id="WP_133443195.1">
    <property type="nucleotide sequence ID" value="NZ_SCWB01000003.1"/>
</dbReference>
<comment type="caution">
    <text evidence="1">The sequence shown here is derived from an EMBL/GenBank/DDBJ whole genome shotgun (WGS) entry which is preliminary data.</text>
</comment>
<dbReference type="Gene3D" id="3.40.30.10">
    <property type="entry name" value="Glutaredoxin"/>
    <property type="match status" value="1"/>
</dbReference>
<accession>A0A4R6BW10</accession>
<dbReference type="PANTHER" id="PTHR33558:SF1">
    <property type="entry name" value="GLUTAREDOXIN-LIKE PROTEIN C5ORF63 HOMOLOG"/>
    <property type="match status" value="1"/>
</dbReference>
<proteinExistence type="predicted"/>
<name>A0A4R6BW10_9STAP</name>
<dbReference type="EMBL" id="SCWB01000003">
    <property type="protein sequence ID" value="TDM12584.1"/>
    <property type="molecule type" value="Genomic_DNA"/>
</dbReference>
<gene>
    <name evidence="1" type="ORF">ERX29_02955</name>
</gene>
<organism evidence="1 2">
    <name type="scientific">Macrococcus lamae</name>
    <dbReference type="NCBI Taxonomy" id="198484"/>
    <lineage>
        <taxon>Bacteria</taxon>
        <taxon>Bacillati</taxon>
        <taxon>Bacillota</taxon>
        <taxon>Bacilli</taxon>
        <taxon>Bacillales</taxon>
        <taxon>Staphylococcaceae</taxon>
        <taxon>Macrococcus</taxon>
    </lineage>
</organism>
<dbReference type="InterPro" id="IPR008554">
    <property type="entry name" value="Glutaredoxin-like"/>
</dbReference>
<dbReference type="Pfam" id="PF05768">
    <property type="entry name" value="Glrx-like"/>
    <property type="match status" value="1"/>
</dbReference>
<dbReference type="Proteomes" id="UP000294802">
    <property type="component" value="Unassembled WGS sequence"/>
</dbReference>
<dbReference type="AlphaFoldDB" id="A0A4R6BW10"/>